<dbReference type="SUPFAM" id="SSF50978">
    <property type="entry name" value="WD40 repeat-like"/>
    <property type="match status" value="1"/>
</dbReference>
<keyword evidence="4" id="KW-1185">Reference proteome</keyword>
<sequence>MHLVQTLPTVLTTTPREGAMINPASAMVTAAAEGNLKILNILETNSEVMCCRFDPSGNLLAVGLANGVIKIFSPDSGHCVYSLSDQDTFKSHLPVTCLRWRPVSDGNDYGNVLLATYADGRIKMWHVSSSSCVGTINEPAKQILACAYNSSGGMFVTAGSDTTLNLYDERTKQVICTLQPSSSHLVMDGHMSRIFSVQFTPGQDQEFISGGWDDTVQFWDTRVDSKHSVRKIFGPHICGDALDIQSQSSSTTSRQILTGSWRKDKTLQIWDYGSGKLVKDIPSDYNGSMLYCVQWQRPDSIIAGGSDNNMMRCVDQGTYHTTGRVVDLPRAVYTVDFDRRSHNPFIAAGTSNFVYLVKRS</sequence>
<keyword evidence="1" id="KW-0853">WD repeat</keyword>
<dbReference type="InterPro" id="IPR001680">
    <property type="entry name" value="WD40_rpt"/>
</dbReference>
<dbReference type="EMBL" id="JARQWQ010000001">
    <property type="protein sequence ID" value="KAK2574436.1"/>
    <property type="molecule type" value="Genomic_DNA"/>
</dbReference>
<evidence type="ECO:0000313" key="3">
    <source>
        <dbReference type="EMBL" id="KAK2574436.1"/>
    </source>
</evidence>
<reference evidence="3" key="1">
    <citation type="journal article" date="2023" name="G3 (Bethesda)">
        <title>Whole genome assembly and annotation of the endangered Caribbean coral Acropora cervicornis.</title>
        <authorList>
            <person name="Selwyn J.D."/>
            <person name="Vollmer S.V."/>
        </authorList>
    </citation>
    <scope>NUCLEOTIDE SEQUENCE</scope>
    <source>
        <strain evidence="3">K2</strain>
    </source>
</reference>
<dbReference type="PANTHER" id="PTHR47822:SF2">
    <property type="entry name" value="F-BOX AND WD-40 DOMAIN PROTEIN 7"/>
    <property type="match status" value="1"/>
</dbReference>
<evidence type="ECO:0000256" key="1">
    <source>
        <dbReference type="PROSITE-ProRule" id="PRU00221"/>
    </source>
</evidence>
<dbReference type="PROSITE" id="PS50294">
    <property type="entry name" value="WD_REPEATS_REGION"/>
    <property type="match status" value="1"/>
</dbReference>
<dbReference type="Pfam" id="PF00400">
    <property type="entry name" value="WD40"/>
    <property type="match status" value="2"/>
</dbReference>
<dbReference type="InterPro" id="IPR036322">
    <property type="entry name" value="WD40_repeat_dom_sf"/>
</dbReference>
<reference evidence="3" key="2">
    <citation type="journal article" date="2023" name="Science">
        <title>Genomic signatures of disease resistance in endangered staghorn corals.</title>
        <authorList>
            <person name="Vollmer S.V."/>
            <person name="Selwyn J.D."/>
            <person name="Despard B.A."/>
            <person name="Roesel C.L."/>
        </authorList>
    </citation>
    <scope>NUCLEOTIDE SEQUENCE</scope>
    <source>
        <strain evidence="3">K2</strain>
    </source>
</reference>
<feature type="domain" description="Anaphase-promoting complex subunit 4-like WD40" evidence="2">
    <location>
        <begin position="43"/>
        <end position="101"/>
    </location>
</feature>
<protein>
    <submittedName>
        <fullName evidence="3">WD repeat-containing protein</fullName>
    </submittedName>
</protein>
<dbReference type="Gene3D" id="2.130.10.10">
    <property type="entry name" value="YVTN repeat-like/Quinoprotein amine dehydrogenase"/>
    <property type="match status" value="2"/>
</dbReference>
<dbReference type="Proteomes" id="UP001249851">
    <property type="component" value="Unassembled WGS sequence"/>
</dbReference>
<evidence type="ECO:0000313" key="4">
    <source>
        <dbReference type="Proteomes" id="UP001249851"/>
    </source>
</evidence>
<dbReference type="SMART" id="SM00320">
    <property type="entry name" value="WD40"/>
    <property type="match status" value="5"/>
</dbReference>
<feature type="repeat" description="WD" evidence="1">
    <location>
        <begin position="187"/>
        <end position="229"/>
    </location>
</feature>
<name>A0AAD9R7F0_ACRCE</name>
<dbReference type="AlphaFoldDB" id="A0AAD9R7F0"/>
<evidence type="ECO:0000259" key="2">
    <source>
        <dbReference type="Pfam" id="PF12894"/>
    </source>
</evidence>
<gene>
    <name evidence="3" type="ORF">P5673_000602</name>
</gene>
<comment type="caution">
    <text evidence="3">The sequence shown here is derived from an EMBL/GenBank/DDBJ whole genome shotgun (WGS) entry which is preliminary data.</text>
</comment>
<dbReference type="InterPro" id="IPR015943">
    <property type="entry name" value="WD40/YVTN_repeat-like_dom_sf"/>
</dbReference>
<proteinExistence type="predicted"/>
<dbReference type="PROSITE" id="PS50082">
    <property type="entry name" value="WD_REPEATS_2"/>
    <property type="match status" value="1"/>
</dbReference>
<dbReference type="PANTHER" id="PTHR47822">
    <property type="entry name" value="CARBOHYDRATE BINDING DOMAIN CONTAINING PROTEIN"/>
    <property type="match status" value="1"/>
</dbReference>
<dbReference type="InterPro" id="IPR024977">
    <property type="entry name" value="Apc4-like_WD40_dom"/>
</dbReference>
<dbReference type="Pfam" id="PF12894">
    <property type="entry name" value="ANAPC4_WD40"/>
    <property type="match status" value="1"/>
</dbReference>
<organism evidence="3 4">
    <name type="scientific">Acropora cervicornis</name>
    <name type="common">Staghorn coral</name>
    <dbReference type="NCBI Taxonomy" id="6130"/>
    <lineage>
        <taxon>Eukaryota</taxon>
        <taxon>Metazoa</taxon>
        <taxon>Cnidaria</taxon>
        <taxon>Anthozoa</taxon>
        <taxon>Hexacorallia</taxon>
        <taxon>Scleractinia</taxon>
        <taxon>Astrocoeniina</taxon>
        <taxon>Acroporidae</taxon>
        <taxon>Acropora</taxon>
    </lineage>
</organism>
<accession>A0AAD9R7F0</accession>